<accession>A0ABQ1RWE3</accession>
<protein>
    <recommendedName>
        <fullName evidence="3">TNase-like domain-containing protein</fullName>
    </recommendedName>
</protein>
<reference evidence="2" key="1">
    <citation type="journal article" date="2019" name="Int. J. Syst. Evol. Microbiol.">
        <title>The Global Catalogue of Microorganisms (GCM) 10K type strain sequencing project: providing services to taxonomists for standard genome sequencing and annotation.</title>
        <authorList>
            <consortium name="The Broad Institute Genomics Platform"/>
            <consortium name="The Broad Institute Genome Sequencing Center for Infectious Disease"/>
            <person name="Wu L."/>
            <person name="Ma J."/>
        </authorList>
    </citation>
    <scope>NUCLEOTIDE SEQUENCE [LARGE SCALE GENOMIC DNA]</scope>
    <source>
        <strain evidence="2">CGMCC 1.15959</strain>
    </source>
</reference>
<dbReference type="RefSeq" id="WP_188643331.1">
    <property type="nucleotide sequence ID" value="NZ_BMKL01000001.1"/>
</dbReference>
<name>A0ABQ1RWE3_9SPHN</name>
<keyword evidence="2" id="KW-1185">Reference proteome</keyword>
<gene>
    <name evidence="1" type="ORF">GCM10011515_00920</name>
</gene>
<evidence type="ECO:0000313" key="1">
    <source>
        <dbReference type="EMBL" id="GGD85032.1"/>
    </source>
</evidence>
<dbReference type="Proteomes" id="UP000619041">
    <property type="component" value="Unassembled WGS sequence"/>
</dbReference>
<comment type="caution">
    <text evidence="1">The sequence shown here is derived from an EMBL/GenBank/DDBJ whole genome shotgun (WGS) entry which is preliminary data.</text>
</comment>
<evidence type="ECO:0000313" key="2">
    <source>
        <dbReference type="Proteomes" id="UP000619041"/>
    </source>
</evidence>
<proteinExistence type="predicted"/>
<dbReference type="SUPFAM" id="SSF50199">
    <property type="entry name" value="Staphylococcal nuclease"/>
    <property type="match status" value="1"/>
</dbReference>
<evidence type="ECO:0008006" key="3">
    <source>
        <dbReference type="Google" id="ProtNLM"/>
    </source>
</evidence>
<dbReference type="Gene3D" id="2.40.50.90">
    <property type="match status" value="1"/>
</dbReference>
<organism evidence="1 2">
    <name type="scientific">Tsuneonella deserti</name>
    <dbReference type="NCBI Taxonomy" id="2035528"/>
    <lineage>
        <taxon>Bacteria</taxon>
        <taxon>Pseudomonadati</taxon>
        <taxon>Pseudomonadota</taxon>
        <taxon>Alphaproteobacteria</taxon>
        <taxon>Sphingomonadales</taxon>
        <taxon>Erythrobacteraceae</taxon>
        <taxon>Tsuneonella</taxon>
    </lineage>
</organism>
<sequence length="207" mass="23389">MPRRLRNPWPKTGYNVVKFRKRSRWTRPAAYGVKPARFRRPRLTWRQAWFETRPWIFLIAIVTLSVIYQTPAFYEPPGWLQGDPTRVEGGFTRCGPGRGAMCVIDGDTFKIGETKYRVTGIDTAEVKARCPAEAAQAEASTSALQGWLSKGAFQITTRLDEPTDRYGRTLAIVKRVKADGSEERLADWMQAHGGARGYDGGFRGGWC</sequence>
<dbReference type="EMBL" id="BMKL01000001">
    <property type="protein sequence ID" value="GGD85032.1"/>
    <property type="molecule type" value="Genomic_DNA"/>
</dbReference>
<dbReference type="InterPro" id="IPR035437">
    <property type="entry name" value="SNase_OB-fold_sf"/>
</dbReference>